<feature type="compositionally biased region" description="Low complexity" evidence="1">
    <location>
        <begin position="845"/>
        <end position="855"/>
    </location>
</feature>
<feature type="compositionally biased region" description="Polar residues" evidence="1">
    <location>
        <begin position="408"/>
        <end position="418"/>
    </location>
</feature>
<feature type="region of interest" description="Disordered" evidence="1">
    <location>
        <begin position="396"/>
        <end position="434"/>
    </location>
</feature>
<dbReference type="Proteomes" id="UP000693970">
    <property type="component" value="Unassembled WGS sequence"/>
</dbReference>
<evidence type="ECO:0000313" key="3">
    <source>
        <dbReference type="Proteomes" id="UP000693970"/>
    </source>
</evidence>
<reference evidence="2" key="1">
    <citation type="journal article" date="2021" name="Sci. Rep.">
        <title>Diploid genomic architecture of Nitzschia inconspicua, an elite biomass production diatom.</title>
        <authorList>
            <person name="Oliver A."/>
            <person name="Podell S."/>
            <person name="Pinowska A."/>
            <person name="Traller J.C."/>
            <person name="Smith S.R."/>
            <person name="McClure R."/>
            <person name="Beliaev A."/>
            <person name="Bohutskyi P."/>
            <person name="Hill E.A."/>
            <person name="Rabines A."/>
            <person name="Zheng H."/>
            <person name="Allen L.Z."/>
            <person name="Kuo A."/>
            <person name="Grigoriev I.V."/>
            <person name="Allen A.E."/>
            <person name="Hazlebeck D."/>
            <person name="Allen E.E."/>
        </authorList>
    </citation>
    <scope>NUCLEOTIDE SEQUENCE</scope>
    <source>
        <strain evidence="2">Hildebrandi</strain>
    </source>
</reference>
<feature type="compositionally biased region" description="Basic and acidic residues" evidence="1">
    <location>
        <begin position="723"/>
        <end position="733"/>
    </location>
</feature>
<feature type="compositionally biased region" description="Polar residues" evidence="1">
    <location>
        <begin position="322"/>
        <end position="343"/>
    </location>
</feature>
<feature type="compositionally biased region" description="Polar residues" evidence="1">
    <location>
        <begin position="478"/>
        <end position="497"/>
    </location>
</feature>
<feature type="region of interest" description="Disordered" evidence="1">
    <location>
        <begin position="818"/>
        <end position="928"/>
    </location>
</feature>
<organism evidence="2 3">
    <name type="scientific">Nitzschia inconspicua</name>
    <dbReference type="NCBI Taxonomy" id="303405"/>
    <lineage>
        <taxon>Eukaryota</taxon>
        <taxon>Sar</taxon>
        <taxon>Stramenopiles</taxon>
        <taxon>Ochrophyta</taxon>
        <taxon>Bacillariophyta</taxon>
        <taxon>Bacillariophyceae</taxon>
        <taxon>Bacillariophycidae</taxon>
        <taxon>Bacillariales</taxon>
        <taxon>Bacillariaceae</taxon>
        <taxon>Nitzschia</taxon>
    </lineage>
</organism>
<feature type="region of interest" description="Disordered" evidence="1">
    <location>
        <begin position="1"/>
        <end position="117"/>
    </location>
</feature>
<feature type="compositionally biased region" description="Low complexity" evidence="1">
    <location>
        <begin position="49"/>
        <end position="62"/>
    </location>
</feature>
<dbReference type="EMBL" id="JAGRRH010000004">
    <property type="protein sequence ID" value="KAG7371112.1"/>
    <property type="molecule type" value="Genomic_DNA"/>
</dbReference>
<accession>A0A9K3Q4J3</accession>
<evidence type="ECO:0000256" key="1">
    <source>
        <dbReference type="SAM" id="MobiDB-lite"/>
    </source>
</evidence>
<feature type="compositionally biased region" description="Basic residues" evidence="1">
    <location>
        <begin position="856"/>
        <end position="877"/>
    </location>
</feature>
<proteinExistence type="predicted"/>
<feature type="region of interest" description="Disordered" evidence="1">
    <location>
        <begin position="366"/>
        <end position="385"/>
    </location>
</feature>
<feature type="compositionally biased region" description="Polar residues" evidence="1">
    <location>
        <begin position="734"/>
        <end position="744"/>
    </location>
</feature>
<feature type="region of interest" description="Disordered" evidence="1">
    <location>
        <begin position="449"/>
        <end position="520"/>
    </location>
</feature>
<feature type="region of interest" description="Disordered" evidence="1">
    <location>
        <begin position="228"/>
        <end position="361"/>
    </location>
</feature>
<name>A0A9K3Q4J3_9STRA</name>
<feature type="region of interest" description="Disordered" evidence="1">
    <location>
        <begin position="189"/>
        <end position="214"/>
    </location>
</feature>
<evidence type="ECO:0000313" key="2">
    <source>
        <dbReference type="EMBL" id="KAG7371112.1"/>
    </source>
</evidence>
<comment type="caution">
    <text evidence="2">The sequence shown here is derived from an EMBL/GenBank/DDBJ whole genome shotgun (WGS) entry which is preliminary data.</text>
</comment>
<sequence>MPKKSTLYDKSSSSSSEDESITVMRRGCRHLKSPTIAKKTRSTLKTPQSEASFSSSSSVSSSTLQLRKANVRGETATSRRHCYIQCPKKKSTDSTDRHRCHQQATNKRKNILDSSSSDDDDIYLSHWRSTVGTDASKIPSAKRGRCVKHDTATVLLQARSNSNPQKAHGDIDYESDDTAELIKKIQKNKRNYQSTLSPTMYSPPASVSKRESNRDGFGVKELSLKIEKSPNHQASSSPLAEHQSYHTLEDPNNMDADDESSVDTVKLCQRCPLKPGEQRSDLKIASAEMPKRHPDDAAYHHDVESLKAPSPVKWSSPKRQHPSPQSPKGFNLSPTRPPSSVQFQLPEKFDSSSSSESEDEVLDIIEKPSNQNDEHDTNIDGKVDFGTLRPTNIVASRAQKPSNHRNNSRLYNPYTKTSGRLDTKRSTPQQSLAEPTSEIIRVHSAHAVGHDHTANQSSCLTRQRSPGNSPEHYKTDHSFFQSSFLGDSITKNDTGPKNLSWRDAPLQPTADATQRPRETSHLHYRSQEELFDSAFNDRSATNAITESQIPSNNVALSRIGQSNEDLFCAAFIAEDRTMEPHPRNAHIHDHETMRYEVRQGFSRRELPSSTSPVYNVAARTFLNRRSPRHQEKPTIEYSEVIDLIDDCPAEEADFYRKPAPRRITEDHAQHQDLLNNNICDEPSRYPGRIGRPWDRLDKPKRKPRIRDPSASNHSMAASVVPRKCQEHTERSKDGNPTTSTNNTAIGGIGDIRRYFREPLVNGNAQIQRELIRSQRHDLNGHSEVVVVNPPAAPRRPMARAKERGENVLEDDDIIVEVFEDESNDRTQLAAGRRQDRNPRPKRKQGGNTSSRSRGNSGRKRRKNGNSGWGRKRGRGRGGKTNYAGRGGGGNTNNIEGAWGEGGGGAWASTPSFRREDPAFDGIGAEISF</sequence>
<gene>
    <name evidence="2" type="ORF">IV203_019682</name>
</gene>
<reference evidence="2" key="2">
    <citation type="submission" date="2021-04" db="EMBL/GenBank/DDBJ databases">
        <authorList>
            <person name="Podell S."/>
        </authorList>
    </citation>
    <scope>NUCLEOTIDE SEQUENCE</scope>
    <source>
        <strain evidence="2">Hildebrandi</strain>
    </source>
</reference>
<feature type="compositionally biased region" description="Polar residues" evidence="1">
    <location>
        <begin position="191"/>
        <end position="200"/>
    </location>
</feature>
<dbReference type="AlphaFoldDB" id="A0A9K3Q4J3"/>
<feature type="region of interest" description="Disordered" evidence="1">
    <location>
        <begin position="677"/>
        <end position="746"/>
    </location>
</feature>
<feature type="compositionally biased region" description="Polar residues" evidence="1">
    <location>
        <begin position="454"/>
        <end position="468"/>
    </location>
</feature>
<keyword evidence="3" id="KW-1185">Reference proteome</keyword>
<feature type="compositionally biased region" description="Basic residues" evidence="1">
    <location>
        <begin position="26"/>
        <end position="42"/>
    </location>
</feature>
<feature type="compositionally biased region" description="Basic and acidic residues" evidence="1">
    <location>
        <begin position="372"/>
        <end position="383"/>
    </location>
</feature>
<feature type="compositionally biased region" description="Basic and acidic residues" evidence="1">
    <location>
        <begin position="289"/>
        <end position="305"/>
    </location>
</feature>
<protein>
    <submittedName>
        <fullName evidence="2">Uncharacterized protein</fullName>
    </submittedName>
</protein>
<feature type="compositionally biased region" description="Basic residues" evidence="1">
    <location>
        <begin position="98"/>
        <end position="109"/>
    </location>
</feature>